<organism evidence="2 3">
    <name type="scientific">Chaetoceros tenuissimus</name>
    <dbReference type="NCBI Taxonomy" id="426638"/>
    <lineage>
        <taxon>Eukaryota</taxon>
        <taxon>Sar</taxon>
        <taxon>Stramenopiles</taxon>
        <taxon>Ochrophyta</taxon>
        <taxon>Bacillariophyta</taxon>
        <taxon>Coscinodiscophyceae</taxon>
        <taxon>Chaetocerotophycidae</taxon>
        <taxon>Chaetocerotales</taxon>
        <taxon>Chaetocerotaceae</taxon>
        <taxon>Chaetoceros</taxon>
    </lineage>
</organism>
<keyword evidence="3" id="KW-1185">Reference proteome</keyword>
<evidence type="ECO:0000313" key="3">
    <source>
        <dbReference type="Proteomes" id="UP001054902"/>
    </source>
</evidence>
<feature type="region of interest" description="Disordered" evidence="1">
    <location>
        <begin position="246"/>
        <end position="270"/>
    </location>
</feature>
<feature type="region of interest" description="Disordered" evidence="1">
    <location>
        <begin position="418"/>
        <end position="444"/>
    </location>
</feature>
<feature type="region of interest" description="Disordered" evidence="1">
    <location>
        <begin position="24"/>
        <end position="43"/>
    </location>
</feature>
<sequence>MAYQRQYQDELLRTVEANMVHMSLSPTTSPTRRSSQIFEAPRSRHATPLTENRRLNTFSSEQNAYLSPVTSPRYQITRTHSSPCVLDASPKAKNGKFNEPSPNCVLLGNNFENSRSPMLHQRLADNTPLTPVFSNVSQTSQIIRSSQNISNDNHMISPRRDTPVDMQILQNHLGPIRPDRNQARSLSNSEHSIDEQLRLHRSNAQLTSSVFNPSNVRAQDNYEQYQPTNNRMGSVGIVSGDAQSILRNSDDTRRSGQQTSEIHDMDDDNASIPSLHLATRIQDSTFDSFGTTISAEDDMDSVMETETNVLGAEEWGCFPDFSMVRSLSPTQFIGQQPAIGAQPVATTHVQRTEEPRRSRTMSPEKEREVFDWLHSLEVDKDNNEYVAEAASSKFLTGKINMEEEFIVLKGSMDSFEDSIQDSQGGAYSSTTVQNSAQPPVAMEHSHNGLQGLEDQKMPNIKVSSHNTAEKVQATENAASKAAKVAVPGQGNVAEYCGRERRLIVRTRSKKRPILRSSRAM</sequence>
<evidence type="ECO:0000313" key="2">
    <source>
        <dbReference type="EMBL" id="GFH61186.1"/>
    </source>
</evidence>
<name>A0AAD3HFA6_9STRA</name>
<accession>A0AAD3HFA6</accession>
<feature type="compositionally biased region" description="Low complexity" evidence="1">
    <location>
        <begin position="25"/>
        <end position="35"/>
    </location>
</feature>
<proteinExistence type="predicted"/>
<dbReference type="Proteomes" id="UP001054902">
    <property type="component" value="Unassembled WGS sequence"/>
</dbReference>
<evidence type="ECO:0000256" key="1">
    <source>
        <dbReference type="SAM" id="MobiDB-lite"/>
    </source>
</evidence>
<feature type="compositionally biased region" description="Polar residues" evidence="1">
    <location>
        <begin position="420"/>
        <end position="437"/>
    </location>
</feature>
<comment type="caution">
    <text evidence="2">The sequence shown here is derived from an EMBL/GenBank/DDBJ whole genome shotgun (WGS) entry which is preliminary data.</text>
</comment>
<gene>
    <name evidence="2" type="ORF">CTEN210_17662</name>
</gene>
<protein>
    <submittedName>
        <fullName evidence="2">Uncharacterized protein</fullName>
    </submittedName>
</protein>
<dbReference type="EMBL" id="BLLK01000072">
    <property type="protein sequence ID" value="GFH61186.1"/>
    <property type="molecule type" value="Genomic_DNA"/>
</dbReference>
<dbReference type="AlphaFoldDB" id="A0AAD3HFA6"/>
<reference evidence="2 3" key="1">
    <citation type="journal article" date="2021" name="Sci. Rep.">
        <title>The genome of the diatom Chaetoceros tenuissimus carries an ancient integrated fragment of an extant virus.</title>
        <authorList>
            <person name="Hongo Y."/>
            <person name="Kimura K."/>
            <person name="Takaki Y."/>
            <person name="Yoshida Y."/>
            <person name="Baba S."/>
            <person name="Kobayashi G."/>
            <person name="Nagasaki K."/>
            <person name="Hano T."/>
            <person name="Tomaru Y."/>
        </authorList>
    </citation>
    <scope>NUCLEOTIDE SEQUENCE [LARGE SCALE GENOMIC DNA]</scope>
    <source>
        <strain evidence="2 3">NIES-3715</strain>
    </source>
</reference>